<dbReference type="EMBL" id="SSTD01007940">
    <property type="protein sequence ID" value="TYK17815.1"/>
    <property type="molecule type" value="Genomic_DNA"/>
</dbReference>
<comment type="caution">
    <text evidence="1">The sequence shown here is derived from an EMBL/GenBank/DDBJ whole genome shotgun (WGS) entry which is preliminary data.</text>
</comment>
<dbReference type="Proteomes" id="UP000321393">
    <property type="component" value="Unassembled WGS sequence"/>
</dbReference>
<organism evidence="1 3">
    <name type="scientific">Cucumis melo var. makuwa</name>
    <name type="common">Oriental melon</name>
    <dbReference type="NCBI Taxonomy" id="1194695"/>
    <lineage>
        <taxon>Eukaryota</taxon>
        <taxon>Viridiplantae</taxon>
        <taxon>Streptophyta</taxon>
        <taxon>Embryophyta</taxon>
        <taxon>Tracheophyta</taxon>
        <taxon>Spermatophyta</taxon>
        <taxon>Magnoliopsida</taxon>
        <taxon>eudicotyledons</taxon>
        <taxon>Gunneridae</taxon>
        <taxon>Pentapetalae</taxon>
        <taxon>rosids</taxon>
        <taxon>fabids</taxon>
        <taxon>Cucurbitales</taxon>
        <taxon>Cucurbitaceae</taxon>
        <taxon>Benincaseae</taxon>
        <taxon>Cucumis</taxon>
    </lineage>
</organism>
<name>A0A5A7THR9_CUCMM</name>
<dbReference type="Proteomes" id="UP000321947">
    <property type="component" value="Unassembled WGS sequence"/>
</dbReference>
<protein>
    <submittedName>
        <fullName evidence="1">Uncharacterized protein</fullName>
    </submittedName>
</protein>
<accession>A0A5A7THR9</accession>
<reference evidence="3 4" key="1">
    <citation type="submission" date="2019-08" db="EMBL/GenBank/DDBJ databases">
        <title>Draft genome sequences of two oriental melons (Cucumis melo L. var makuwa).</title>
        <authorList>
            <person name="Kwon S.-Y."/>
        </authorList>
    </citation>
    <scope>NUCLEOTIDE SEQUENCE [LARGE SCALE GENOMIC DNA]</scope>
    <source>
        <strain evidence="4">cv. Chang Bougi</strain>
        <strain evidence="3">cv. SW 3</strain>
        <tissue evidence="1">Leaf</tissue>
    </source>
</reference>
<evidence type="ECO:0000313" key="1">
    <source>
        <dbReference type="EMBL" id="KAA0040839.1"/>
    </source>
</evidence>
<sequence length="69" mass="7796">MDMAHFVFDTNALIKRVHVDDMRVKVRVAKLPTQYAYHFGDKTKWGAGNIITQDEIHSFATLGSIKSSS</sequence>
<proteinExistence type="predicted"/>
<evidence type="ECO:0000313" key="2">
    <source>
        <dbReference type="EMBL" id="TYK17815.1"/>
    </source>
</evidence>
<dbReference type="EMBL" id="SSTE01017061">
    <property type="protein sequence ID" value="KAA0040839.1"/>
    <property type="molecule type" value="Genomic_DNA"/>
</dbReference>
<evidence type="ECO:0000313" key="4">
    <source>
        <dbReference type="Proteomes" id="UP000321947"/>
    </source>
</evidence>
<evidence type="ECO:0000313" key="3">
    <source>
        <dbReference type="Proteomes" id="UP000321393"/>
    </source>
</evidence>
<gene>
    <name evidence="2" type="ORF">E5676_scaffold306G00640</name>
    <name evidence="1" type="ORF">E6C27_scaffold333G00600</name>
</gene>
<dbReference type="AlphaFoldDB" id="A0A5A7THR9"/>